<keyword evidence="1" id="KW-1133">Transmembrane helix</keyword>
<keyword evidence="1" id="KW-0812">Transmembrane</keyword>
<name>A0A210QHB4_MIZYE</name>
<feature type="transmembrane region" description="Helical" evidence="1">
    <location>
        <begin position="56"/>
        <end position="76"/>
    </location>
</feature>
<evidence type="ECO:0000313" key="2">
    <source>
        <dbReference type="EMBL" id="OWF48106.1"/>
    </source>
</evidence>
<dbReference type="EMBL" id="NEDP02003722">
    <property type="protein sequence ID" value="OWF48106.1"/>
    <property type="molecule type" value="Genomic_DNA"/>
</dbReference>
<feature type="transmembrane region" description="Helical" evidence="1">
    <location>
        <begin position="22"/>
        <end position="44"/>
    </location>
</feature>
<gene>
    <name evidence="2" type="ORF">KP79_PYT03803</name>
</gene>
<evidence type="ECO:0000313" key="3">
    <source>
        <dbReference type="Proteomes" id="UP000242188"/>
    </source>
</evidence>
<dbReference type="Proteomes" id="UP000242188">
    <property type="component" value="Unassembled WGS sequence"/>
</dbReference>
<reference evidence="2 3" key="1">
    <citation type="journal article" date="2017" name="Nat. Ecol. Evol.">
        <title>Scallop genome provides insights into evolution of bilaterian karyotype and development.</title>
        <authorList>
            <person name="Wang S."/>
            <person name="Zhang J."/>
            <person name="Jiao W."/>
            <person name="Li J."/>
            <person name="Xun X."/>
            <person name="Sun Y."/>
            <person name="Guo X."/>
            <person name="Huan P."/>
            <person name="Dong B."/>
            <person name="Zhang L."/>
            <person name="Hu X."/>
            <person name="Sun X."/>
            <person name="Wang J."/>
            <person name="Zhao C."/>
            <person name="Wang Y."/>
            <person name="Wang D."/>
            <person name="Huang X."/>
            <person name="Wang R."/>
            <person name="Lv J."/>
            <person name="Li Y."/>
            <person name="Zhang Z."/>
            <person name="Liu B."/>
            <person name="Lu W."/>
            <person name="Hui Y."/>
            <person name="Liang J."/>
            <person name="Zhou Z."/>
            <person name="Hou R."/>
            <person name="Li X."/>
            <person name="Liu Y."/>
            <person name="Li H."/>
            <person name="Ning X."/>
            <person name="Lin Y."/>
            <person name="Zhao L."/>
            <person name="Xing Q."/>
            <person name="Dou J."/>
            <person name="Li Y."/>
            <person name="Mao J."/>
            <person name="Guo H."/>
            <person name="Dou H."/>
            <person name="Li T."/>
            <person name="Mu C."/>
            <person name="Jiang W."/>
            <person name="Fu Q."/>
            <person name="Fu X."/>
            <person name="Miao Y."/>
            <person name="Liu J."/>
            <person name="Yu Q."/>
            <person name="Li R."/>
            <person name="Liao H."/>
            <person name="Li X."/>
            <person name="Kong Y."/>
            <person name="Jiang Z."/>
            <person name="Chourrout D."/>
            <person name="Li R."/>
            <person name="Bao Z."/>
        </authorList>
    </citation>
    <scope>NUCLEOTIDE SEQUENCE [LARGE SCALE GENOMIC DNA]</scope>
    <source>
        <strain evidence="2 3">PY_sf001</strain>
    </source>
</reference>
<sequence length="155" mass="17455">MEHEPVPCTCRGLSVFCKDGQIFWSSLSISTTILVVLSLFTFPQVYQGKKFTEQEIVYTTAVFAVCLVTIAAAITCRMYGHKMDKTTTKGGNNKNNIRRMMHKLNELCAGIFQTVLGKQKKRTVLAEVTVYQRSSKMAPEIAMTVNMERFGTQQN</sequence>
<proteinExistence type="predicted"/>
<evidence type="ECO:0000256" key="1">
    <source>
        <dbReference type="SAM" id="Phobius"/>
    </source>
</evidence>
<keyword evidence="3" id="KW-1185">Reference proteome</keyword>
<organism evidence="2 3">
    <name type="scientific">Mizuhopecten yessoensis</name>
    <name type="common">Japanese scallop</name>
    <name type="synonym">Patinopecten yessoensis</name>
    <dbReference type="NCBI Taxonomy" id="6573"/>
    <lineage>
        <taxon>Eukaryota</taxon>
        <taxon>Metazoa</taxon>
        <taxon>Spiralia</taxon>
        <taxon>Lophotrochozoa</taxon>
        <taxon>Mollusca</taxon>
        <taxon>Bivalvia</taxon>
        <taxon>Autobranchia</taxon>
        <taxon>Pteriomorphia</taxon>
        <taxon>Pectinida</taxon>
        <taxon>Pectinoidea</taxon>
        <taxon>Pectinidae</taxon>
        <taxon>Mizuhopecten</taxon>
    </lineage>
</organism>
<dbReference type="AlphaFoldDB" id="A0A210QHB4"/>
<keyword evidence="1" id="KW-0472">Membrane</keyword>
<comment type="caution">
    <text evidence="2">The sequence shown here is derived from an EMBL/GenBank/DDBJ whole genome shotgun (WGS) entry which is preliminary data.</text>
</comment>
<accession>A0A210QHB4</accession>
<protein>
    <submittedName>
        <fullName evidence="2">Uncharacterized protein</fullName>
    </submittedName>
</protein>